<sequence length="64" mass="6776">MNTHRIPPQRGQSMVEFLVVACIVTALLAAPWDGNAGSDSVIVLLLKAIRTAFAKFLGAVSLPV</sequence>
<dbReference type="AlphaFoldDB" id="A0A9X4R729"/>
<name>A0A9X4R729_9BURK</name>
<proteinExistence type="predicted"/>
<protein>
    <submittedName>
        <fullName evidence="1">Uncharacterized protein</fullName>
    </submittedName>
</protein>
<evidence type="ECO:0000313" key="1">
    <source>
        <dbReference type="EMBL" id="MDG0861673.1"/>
    </source>
</evidence>
<keyword evidence="2" id="KW-1185">Reference proteome</keyword>
<dbReference type="RefSeq" id="WP_268151414.1">
    <property type="nucleotide sequence ID" value="NZ_JAPPUW010000011.1"/>
</dbReference>
<gene>
    <name evidence="1" type="ORF">EXJ73_04195</name>
</gene>
<evidence type="ECO:0000313" key="2">
    <source>
        <dbReference type="Proteomes" id="UP001152766"/>
    </source>
</evidence>
<accession>A0A9X4R729</accession>
<organism evidence="1 2">
    <name type="scientific">Pelomonas aquatica</name>
    <dbReference type="NCBI Taxonomy" id="431058"/>
    <lineage>
        <taxon>Bacteria</taxon>
        <taxon>Pseudomonadati</taxon>
        <taxon>Pseudomonadota</taxon>
        <taxon>Betaproteobacteria</taxon>
        <taxon>Burkholderiales</taxon>
        <taxon>Sphaerotilaceae</taxon>
        <taxon>Roseateles</taxon>
    </lineage>
</organism>
<dbReference type="Proteomes" id="UP001152766">
    <property type="component" value="Unassembled WGS sequence"/>
</dbReference>
<reference evidence="1" key="1">
    <citation type="submission" date="2019-02" db="EMBL/GenBank/DDBJ databases">
        <title>Draft genome of the type strain Pelomonas aquatica CCUG 52575T.</title>
        <authorList>
            <person name="Gomila M."/>
            <person name="Lalucat J."/>
        </authorList>
    </citation>
    <scope>NUCLEOTIDE SEQUENCE</scope>
    <source>
        <strain evidence="1">CCUG 52575</strain>
    </source>
</reference>
<comment type="caution">
    <text evidence="1">The sequence shown here is derived from an EMBL/GenBank/DDBJ whole genome shotgun (WGS) entry which is preliminary data.</text>
</comment>
<dbReference type="EMBL" id="SGUG01000005">
    <property type="protein sequence ID" value="MDG0861673.1"/>
    <property type="molecule type" value="Genomic_DNA"/>
</dbReference>